<evidence type="ECO:0000313" key="5">
    <source>
        <dbReference type="Proteomes" id="UP000007842"/>
    </source>
</evidence>
<sequence>MSQAPPPRARLLLADTPNAVGLARLHTTDVLSRWGAHPDSIETVKLLVSELATNAVRHPKEGVQQGSSYAQWRAAQTFEIALEIVNGFIRVSVWDRDSRPPVVKQVGVEATGGRGVFIVAAMSRRWGCYPAHQMPGKVVWAEVPVVPEKDGPEGGAGNPGRRGKGGPEESKAPPIDPNVIGRVLVGVRGL</sequence>
<evidence type="ECO:0000256" key="2">
    <source>
        <dbReference type="SAM" id="MobiDB-lite"/>
    </source>
</evidence>
<dbReference type="KEGG" id="scy:SCATT_28130"/>
<name>F8JP40_STREN</name>
<dbReference type="InterPro" id="IPR003594">
    <property type="entry name" value="HATPase_dom"/>
</dbReference>
<dbReference type="PATRIC" id="fig|1003195.11.peg.4310"/>
<keyword evidence="1" id="KW-0808">Transferase</keyword>
<dbReference type="PANTHER" id="PTHR35526:SF3">
    <property type="entry name" value="ANTI-SIGMA-F FACTOR RSBW"/>
    <property type="match status" value="1"/>
</dbReference>
<dbReference type="CDD" id="cd16936">
    <property type="entry name" value="HATPase_RsbW-like"/>
    <property type="match status" value="1"/>
</dbReference>
<accession>F8JP40</accession>
<reference evidence="5" key="1">
    <citation type="submission" date="2011-12" db="EMBL/GenBank/DDBJ databases">
        <title>Complete genome sequence of Streptomyces cattleya strain DSM 46488.</title>
        <authorList>
            <person name="Ou H.-Y."/>
            <person name="Li P."/>
            <person name="Zhao C."/>
            <person name="O'Hagan D."/>
            <person name="Deng Z."/>
        </authorList>
    </citation>
    <scope>NUCLEOTIDE SEQUENCE [LARGE SCALE GENOMIC DNA]</scope>
    <source>
        <strain evidence="5">ATCC 35852 / DSM 46488 / JCM 4925 / NBRC 14057 / NRRL 8057</strain>
    </source>
</reference>
<feature type="region of interest" description="Disordered" evidence="2">
    <location>
        <begin position="147"/>
        <end position="177"/>
    </location>
</feature>
<dbReference type="OrthoDB" id="4206624at2"/>
<dbReference type="InterPro" id="IPR036890">
    <property type="entry name" value="HATPase_C_sf"/>
</dbReference>
<dbReference type="EMBL" id="CP003219">
    <property type="protein sequence ID" value="AEW95184.1"/>
    <property type="molecule type" value="Genomic_DNA"/>
</dbReference>
<protein>
    <recommendedName>
        <fullName evidence="3">Histidine kinase/HSP90-like ATPase domain-containing protein</fullName>
    </recommendedName>
</protein>
<accession>G8WPK1</accession>
<gene>
    <name evidence="4" type="ordered locus">SCATT_28130</name>
</gene>
<organism evidence="4 5">
    <name type="scientific">Streptantibioticus cattleyicolor (strain ATCC 35852 / DSM 46488 / JCM 4925 / NBRC 14057 / NRRL 8057)</name>
    <name type="common">Streptomyces cattleya</name>
    <dbReference type="NCBI Taxonomy" id="1003195"/>
    <lineage>
        <taxon>Bacteria</taxon>
        <taxon>Bacillati</taxon>
        <taxon>Actinomycetota</taxon>
        <taxon>Actinomycetes</taxon>
        <taxon>Kitasatosporales</taxon>
        <taxon>Streptomycetaceae</taxon>
        <taxon>Streptantibioticus</taxon>
    </lineage>
</organism>
<evidence type="ECO:0000256" key="1">
    <source>
        <dbReference type="ARBA" id="ARBA00022527"/>
    </source>
</evidence>
<evidence type="ECO:0000259" key="3">
    <source>
        <dbReference type="Pfam" id="PF13581"/>
    </source>
</evidence>
<dbReference type="Pfam" id="PF13581">
    <property type="entry name" value="HATPase_c_2"/>
    <property type="match status" value="1"/>
</dbReference>
<dbReference type="PANTHER" id="PTHR35526">
    <property type="entry name" value="ANTI-SIGMA-F FACTOR RSBW-RELATED"/>
    <property type="match status" value="1"/>
</dbReference>
<dbReference type="GO" id="GO:0004674">
    <property type="term" value="F:protein serine/threonine kinase activity"/>
    <property type="evidence" value="ECO:0007669"/>
    <property type="project" value="UniProtKB-KW"/>
</dbReference>
<dbReference type="eggNOG" id="COG2172">
    <property type="taxonomic scope" value="Bacteria"/>
</dbReference>
<keyword evidence="5" id="KW-1185">Reference proteome</keyword>
<dbReference type="KEGG" id="sct:SCAT_2827"/>
<keyword evidence="1" id="KW-0418">Kinase</keyword>
<dbReference type="Proteomes" id="UP000007842">
    <property type="component" value="Chromosome"/>
</dbReference>
<dbReference type="AlphaFoldDB" id="F8JP40"/>
<evidence type="ECO:0000313" key="4">
    <source>
        <dbReference type="EMBL" id="AEW95184.1"/>
    </source>
</evidence>
<feature type="domain" description="Histidine kinase/HSP90-like ATPase" evidence="3">
    <location>
        <begin position="15"/>
        <end position="125"/>
    </location>
</feature>
<dbReference type="HOGENOM" id="CLU_090336_0_0_11"/>
<proteinExistence type="predicted"/>
<dbReference type="STRING" id="1003195.SCATT_28130"/>
<keyword evidence="1" id="KW-0723">Serine/threonine-protein kinase</keyword>
<dbReference type="RefSeq" id="WP_014143564.1">
    <property type="nucleotide sequence ID" value="NC_016111.1"/>
</dbReference>
<dbReference type="Gene3D" id="3.30.565.10">
    <property type="entry name" value="Histidine kinase-like ATPase, C-terminal domain"/>
    <property type="match status" value="1"/>
</dbReference>
<dbReference type="InterPro" id="IPR050267">
    <property type="entry name" value="Anti-sigma-factor_SerPK"/>
</dbReference>